<evidence type="ECO:0000256" key="1">
    <source>
        <dbReference type="ARBA" id="ARBA00038420"/>
    </source>
</evidence>
<dbReference type="PANTHER" id="PTHR21666:SF263">
    <property type="entry name" value="MUREIN HYDROLASE ACTIVATOR NLPD"/>
    <property type="match status" value="1"/>
</dbReference>
<gene>
    <name evidence="4" type="ORF">D0Y50_02350</name>
</gene>
<feature type="domain" description="LysM" evidence="3">
    <location>
        <begin position="35"/>
        <end position="79"/>
    </location>
</feature>
<dbReference type="InterPro" id="IPR016047">
    <property type="entry name" value="M23ase_b-sheet_dom"/>
</dbReference>
<dbReference type="InterPro" id="IPR018392">
    <property type="entry name" value="LysM"/>
</dbReference>
<dbReference type="Gene3D" id="2.70.70.10">
    <property type="entry name" value="Glucose Permease (Domain IIA)"/>
    <property type="match status" value="1"/>
</dbReference>
<dbReference type="GO" id="GO:0009279">
    <property type="term" value="C:cell outer membrane"/>
    <property type="evidence" value="ECO:0007669"/>
    <property type="project" value="TreeGrafter"/>
</dbReference>
<name>A0A346NS60_9ALTE</name>
<keyword evidence="5" id="KW-1185">Reference proteome</keyword>
<dbReference type="Pfam" id="PF01476">
    <property type="entry name" value="LysM"/>
    <property type="match status" value="1"/>
</dbReference>
<dbReference type="Pfam" id="PF01551">
    <property type="entry name" value="Peptidase_M23"/>
    <property type="match status" value="1"/>
</dbReference>
<dbReference type="InterPro" id="IPR036779">
    <property type="entry name" value="LysM_dom_sf"/>
</dbReference>
<proteinExistence type="inferred from homology"/>
<dbReference type="OrthoDB" id="9795421at2"/>
<dbReference type="SMART" id="SM00257">
    <property type="entry name" value="LysM"/>
    <property type="match status" value="1"/>
</dbReference>
<organism evidence="4 5">
    <name type="scientific">Salinimonas sediminis</name>
    <dbReference type="NCBI Taxonomy" id="2303538"/>
    <lineage>
        <taxon>Bacteria</taxon>
        <taxon>Pseudomonadati</taxon>
        <taxon>Pseudomonadota</taxon>
        <taxon>Gammaproteobacteria</taxon>
        <taxon>Alteromonadales</taxon>
        <taxon>Alteromonadaceae</taxon>
        <taxon>Alteromonas/Salinimonas group</taxon>
        <taxon>Salinimonas</taxon>
    </lineage>
</organism>
<dbReference type="InterPro" id="IPR011055">
    <property type="entry name" value="Dup_hybrid_motif"/>
</dbReference>
<protein>
    <submittedName>
        <fullName evidence="4">LysM peptidoglycan-binding domain-containing protein</fullName>
    </submittedName>
</protein>
<dbReference type="PROSITE" id="PS51782">
    <property type="entry name" value="LYSM"/>
    <property type="match status" value="1"/>
</dbReference>
<evidence type="ECO:0000313" key="5">
    <source>
        <dbReference type="Proteomes" id="UP000262073"/>
    </source>
</evidence>
<dbReference type="CDD" id="cd00118">
    <property type="entry name" value="LysM"/>
    <property type="match status" value="1"/>
</dbReference>
<dbReference type="Proteomes" id="UP000262073">
    <property type="component" value="Chromosome"/>
</dbReference>
<dbReference type="KEGG" id="salm:D0Y50_02350"/>
<dbReference type="AlphaFoldDB" id="A0A346NS60"/>
<evidence type="ECO:0000256" key="2">
    <source>
        <dbReference type="SAM" id="MobiDB-lite"/>
    </source>
</evidence>
<dbReference type="PANTHER" id="PTHR21666">
    <property type="entry name" value="PEPTIDASE-RELATED"/>
    <property type="match status" value="1"/>
</dbReference>
<dbReference type="Gene3D" id="3.10.350.10">
    <property type="entry name" value="LysM domain"/>
    <property type="match status" value="1"/>
</dbReference>
<feature type="compositionally biased region" description="Basic and acidic residues" evidence="2">
    <location>
        <begin position="110"/>
        <end position="123"/>
    </location>
</feature>
<feature type="region of interest" description="Disordered" evidence="2">
    <location>
        <begin position="110"/>
        <end position="145"/>
    </location>
</feature>
<sequence length="276" mass="30679">MTAQLALGCASEHKPAPLVVLDSQPEVKDFHYRADTYTVRKGDTLFAIAWYANKDYRDIARYNNLTVPYSIYPGQALRLQPAKAARNAVKEDSDQSVEAGQTTQILAKRRVDQPKEQAYRKSENNVNNQPVNSVKKPPQSVKNVTKKRFPAQVTTWVWPAKGKLTGTFNRSETGQKGIEISAAIGTPILASAAGKVVYAGNGLRGYGNLIIIKHTDSFLSAYAHNDSIAVSEQQWVDAGQQIARMGKSGTDFVKLHFEVRYRGKSLDPLRYLPKRQ</sequence>
<dbReference type="GO" id="GO:0004222">
    <property type="term" value="F:metalloendopeptidase activity"/>
    <property type="evidence" value="ECO:0007669"/>
    <property type="project" value="TreeGrafter"/>
</dbReference>
<accession>A0A346NS60</accession>
<dbReference type="InterPro" id="IPR050570">
    <property type="entry name" value="Cell_wall_metabolism_enzyme"/>
</dbReference>
<dbReference type="CDD" id="cd12797">
    <property type="entry name" value="M23_peptidase"/>
    <property type="match status" value="1"/>
</dbReference>
<comment type="similarity">
    <text evidence="1">Belongs to the E.coli NlpD/Haemophilus LppB family.</text>
</comment>
<dbReference type="GO" id="GO:0032153">
    <property type="term" value="C:cell division site"/>
    <property type="evidence" value="ECO:0007669"/>
    <property type="project" value="TreeGrafter"/>
</dbReference>
<evidence type="ECO:0000313" key="4">
    <source>
        <dbReference type="EMBL" id="AXR08367.1"/>
    </source>
</evidence>
<reference evidence="4 5" key="1">
    <citation type="submission" date="2018-08" db="EMBL/GenBank/DDBJ databases">
        <title>Salinimonas sediminis sp. nov., a piezophilic bacterium isolated from a deep-sea sediment sample from the New Britain Trench.</title>
        <authorList>
            <person name="Cao J."/>
        </authorList>
    </citation>
    <scope>NUCLEOTIDE SEQUENCE [LARGE SCALE GENOMIC DNA]</scope>
    <source>
        <strain evidence="4 5">N102</strain>
    </source>
</reference>
<dbReference type="EMBL" id="CP031769">
    <property type="protein sequence ID" value="AXR08367.1"/>
    <property type="molecule type" value="Genomic_DNA"/>
</dbReference>
<evidence type="ECO:0000259" key="3">
    <source>
        <dbReference type="PROSITE" id="PS51782"/>
    </source>
</evidence>
<dbReference type="SUPFAM" id="SSF51261">
    <property type="entry name" value="Duplicated hybrid motif"/>
    <property type="match status" value="1"/>
</dbReference>